<evidence type="ECO:0000256" key="1">
    <source>
        <dbReference type="SAM" id="MobiDB-lite"/>
    </source>
</evidence>
<proteinExistence type="predicted"/>
<dbReference type="EMBL" id="QXJM01000039">
    <property type="protein sequence ID" value="RIE02193.1"/>
    <property type="molecule type" value="Genomic_DNA"/>
</dbReference>
<accession>A0A398CHF8</accession>
<feature type="compositionally biased region" description="Low complexity" evidence="1">
    <location>
        <begin position="87"/>
        <end position="102"/>
    </location>
</feature>
<name>A0A398CHF8_9BACL</name>
<gene>
    <name evidence="2" type="ORF">D3H35_15745</name>
</gene>
<reference evidence="2 3" key="1">
    <citation type="submission" date="2018-09" db="EMBL/GenBank/DDBJ databases">
        <title>Cohnella cavernae sp. nov., isolated from a karst cave.</title>
        <authorList>
            <person name="Zhu H."/>
        </authorList>
    </citation>
    <scope>NUCLEOTIDE SEQUENCE [LARGE SCALE GENOMIC DNA]</scope>
    <source>
        <strain evidence="2 3">K2E09-144</strain>
    </source>
</reference>
<dbReference type="OrthoDB" id="10014963at2"/>
<dbReference type="RefSeq" id="WP_119150232.1">
    <property type="nucleotide sequence ID" value="NZ_JBHSOV010000001.1"/>
</dbReference>
<evidence type="ECO:0000313" key="3">
    <source>
        <dbReference type="Proteomes" id="UP000266340"/>
    </source>
</evidence>
<dbReference type="AlphaFoldDB" id="A0A398CHF8"/>
<feature type="compositionally biased region" description="Basic and acidic residues" evidence="1">
    <location>
        <begin position="66"/>
        <end position="86"/>
    </location>
</feature>
<feature type="region of interest" description="Disordered" evidence="1">
    <location>
        <begin position="42"/>
        <end position="102"/>
    </location>
</feature>
<evidence type="ECO:0000313" key="2">
    <source>
        <dbReference type="EMBL" id="RIE02193.1"/>
    </source>
</evidence>
<sequence>MKANIQRALRKWLIGAGCTLSVALLFQYARTSDTYQASVNTETSGYTQNDTPAANNDTGSSLGRNGWRERAGQREDSGSSLDDRSDSSSGDSFGFRSQTRAS</sequence>
<dbReference type="Proteomes" id="UP000266340">
    <property type="component" value="Unassembled WGS sequence"/>
</dbReference>
<comment type="caution">
    <text evidence="2">The sequence shown here is derived from an EMBL/GenBank/DDBJ whole genome shotgun (WGS) entry which is preliminary data.</text>
</comment>
<protein>
    <submittedName>
        <fullName evidence="2">Uncharacterized protein</fullName>
    </submittedName>
</protein>
<organism evidence="2 3">
    <name type="scientific">Cohnella faecalis</name>
    <dbReference type="NCBI Taxonomy" id="2315694"/>
    <lineage>
        <taxon>Bacteria</taxon>
        <taxon>Bacillati</taxon>
        <taxon>Bacillota</taxon>
        <taxon>Bacilli</taxon>
        <taxon>Bacillales</taxon>
        <taxon>Paenibacillaceae</taxon>
        <taxon>Cohnella</taxon>
    </lineage>
</organism>
<keyword evidence="3" id="KW-1185">Reference proteome</keyword>
<feature type="compositionally biased region" description="Polar residues" evidence="1">
    <location>
        <begin position="42"/>
        <end position="63"/>
    </location>
</feature>